<keyword evidence="4 5" id="KW-0472">Membrane</keyword>
<proteinExistence type="predicted"/>
<feature type="transmembrane region" description="Helical" evidence="5">
    <location>
        <begin position="6"/>
        <end position="23"/>
    </location>
</feature>
<dbReference type="Proteomes" id="UP000250179">
    <property type="component" value="Chromosome"/>
</dbReference>
<comment type="subcellular location">
    <subcellularLocation>
        <location evidence="1">Membrane</location>
        <topology evidence="1">Multi-pass membrane protein</topology>
    </subcellularLocation>
</comment>
<keyword evidence="2 5" id="KW-0812">Transmembrane</keyword>
<dbReference type="Pfam" id="PF09685">
    <property type="entry name" value="MamF_MmsF"/>
    <property type="match status" value="1"/>
</dbReference>
<evidence type="ECO:0000256" key="2">
    <source>
        <dbReference type="ARBA" id="ARBA00022692"/>
    </source>
</evidence>
<keyword evidence="3 5" id="KW-1133">Transmembrane helix</keyword>
<organism evidence="6 7">
    <name type="scientific">Thermococcus profundus</name>
    <dbReference type="NCBI Taxonomy" id="49899"/>
    <lineage>
        <taxon>Archaea</taxon>
        <taxon>Methanobacteriati</taxon>
        <taxon>Methanobacteriota</taxon>
        <taxon>Thermococci</taxon>
        <taxon>Thermococcales</taxon>
        <taxon>Thermococcaceae</taxon>
        <taxon>Thermococcus</taxon>
    </lineage>
</organism>
<reference evidence="6 7" key="1">
    <citation type="submission" date="2016-03" db="EMBL/GenBank/DDBJ databases">
        <title>Complete genome sequence of Thermococcus profundus strain DT5432.</title>
        <authorList>
            <person name="Oger P.M."/>
        </authorList>
    </citation>
    <scope>NUCLEOTIDE SEQUENCE [LARGE SCALE GENOMIC DNA]</scope>
    <source>
        <strain evidence="6 7">DT 5432</strain>
    </source>
</reference>
<evidence type="ECO:0000313" key="6">
    <source>
        <dbReference type="EMBL" id="ASJ03685.1"/>
    </source>
</evidence>
<evidence type="ECO:0008006" key="8">
    <source>
        <dbReference type="Google" id="ProtNLM"/>
    </source>
</evidence>
<feature type="transmembrane region" description="Helical" evidence="5">
    <location>
        <begin position="35"/>
        <end position="55"/>
    </location>
</feature>
<keyword evidence="7" id="KW-1185">Reference proteome</keyword>
<feature type="transmembrane region" description="Helical" evidence="5">
    <location>
        <begin position="67"/>
        <end position="86"/>
    </location>
</feature>
<evidence type="ECO:0000256" key="5">
    <source>
        <dbReference type="SAM" id="Phobius"/>
    </source>
</evidence>
<dbReference type="OrthoDB" id="94211at2157"/>
<dbReference type="AlphaFoldDB" id="A0A2Z2MG34"/>
<accession>A0A2Z2MG34</accession>
<evidence type="ECO:0000256" key="1">
    <source>
        <dbReference type="ARBA" id="ARBA00004141"/>
    </source>
</evidence>
<gene>
    <name evidence="6" type="ORF">A3L09_01495</name>
</gene>
<dbReference type="EMBL" id="CP014862">
    <property type="protein sequence ID" value="ASJ03685.1"/>
    <property type="molecule type" value="Genomic_DNA"/>
</dbReference>
<protein>
    <recommendedName>
        <fullName evidence="8">DUF4870 domain-containing protein</fullName>
    </recommendedName>
</protein>
<sequence>MRSFANAFIAYIMGFVGGIPLILMKDTDEFTKKHAAYSSVLGFFAWLAFMAVWHMPVNKVYPHFGPAIYVVYAWLIYALFGIYTYMRGRLYRIPGIDGLAEKLIKGLSNAV</sequence>
<dbReference type="InterPro" id="IPR019109">
    <property type="entry name" value="MamF_MmsF"/>
</dbReference>
<dbReference type="KEGG" id="tprf:A3L09_01495"/>
<name>A0A2Z2MG34_THEPR</name>
<evidence type="ECO:0000256" key="4">
    <source>
        <dbReference type="ARBA" id="ARBA00023136"/>
    </source>
</evidence>
<evidence type="ECO:0000256" key="3">
    <source>
        <dbReference type="ARBA" id="ARBA00022989"/>
    </source>
</evidence>
<evidence type="ECO:0000313" key="7">
    <source>
        <dbReference type="Proteomes" id="UP000250179"/>
    </source>
</evidence>